<reference evidence="3" key="1">
    <citation type="journal article" date="2022" name="bioRxiv">
        <title>Sequencing and chromosome-scale assembly of the giantPleurodeles waltlgenome.</title>
        <authorList>
            <person name="Brown T."/>
            <person name="Elewa A."/>
            <person name="Iarovenko S."/>
            <person name="Subramanian E."/>
            <person name="Araus A.J."/>
            <person name="Petzold A."/>
            <person name="Susuki M."/>
            <person name="Suzuki K.-i.T."/>
            <person name="Hayashi T."/>
            <person name="Toyoda A."/>
            <person name="Oliveira C."/>
            <person name="Osipova E."/>
            <person name="Leigh N.D."/>
            <person name="Simon A."/>
            <person name="Yun M.H."/>
        </authorList>
    </citation>
    <scope>NUCLEOTIDE SEQUENCE</scope>
    <source>
        <strain evidence="3">20211129_DDA</strain>
        <tissue evidence="3">Liver</tissue>
    </source>
</reference>
<evidence type="ECO:0000256" key="2">
    <source>
        <dbReference type="SAM" id="SignalP"/>
    </source>
</evidence>
<keyword evidence="2" id="KW-0732">Signal</keyword>
<proteinExistence type="predicted"/>
<feature type="region of interest" description="Disordered" evidence="1">
    <location>
        <begin position="92"/>
        <end position="115"/>
    </location>
</feature>
<evidence type="ECO:0000313" key="4">
    <source>
        <dbReference type="Proteomes" id="UP001066276"/>
    </source>
</evidence>
<feature type="signal peptide" evidence="2">
    <location>
        <begin position="1"/>
        <end position="22"/>
    </location>
</feature>
<keyword evidence="4" id="KW-1185">Reference proteome</keyword>
<dbReference type="Proteomes" id="UP001066276">
    <property type="component" value="Chromosome 6"/>
</dbReference>
<sequence length="134" mass="14533">MHAPLQCALFTYFLLAQQQCLTGSVRCTRALPTSEGCTAPENCGVLYISPPWYLHQNKAVYQHRALRHKDKALTGSDGEGRVQQFVSVVFSPNYEGPGAPSDPDTRGAPGQQSSALRARAALTRQLLKNCASGE</sequence>
<feature type="chain" id="PRO_5043417571" description="Secreted protein" evidence="2">
    <location>
        <begin position="23"/>
        <end position="134"/>
    </location>
</feature>
<name>A0AAV7QF63_PLEWA</name>
<gene>
    <name evidence="3" type="ORF">NDU88_005397</name>
</gene>
<organism evidence="3 4">
    <name type="scientific">Pleurodeles waltl</name>
    <name type="common">Iberian ribbed newt</name>
    <dbReference type="NCBI Taxonomy" id="8319"/>
    <lineage>
        <taxon>Eukaryota</taxon>
        <taxon>Metazoa</taxon>
        <taxon>Chordata</taxon>
        <taxon>Craniata</taxon>
        <taxon>Vertebrata</taxon>
        <taxon>Euteleostomi</taxon>
        <taxon>Amphibia</taxon>
        <taxon>Batrachia</taxon>
        <taxon>Caudata</taxon>
        <taxon>Salamandroidea</taxon>
        <taxon>Salamandridae</taxon>
        <taxon>Pleurodelinae</taxon>
        <taxon>Pleurodeles</taxon>
    </lineage>
</organism>
<evidence type="ECO:0000256" key="1">
    <source>
        <dbReference type="SAM" id="MobiDB-lite"/>
    </source>
</evidence>
<comment type="caution">
    <text evidence="3">The sequence shown here is derived from an EMBL/GenBank/DDBJ whole genome shotgun (WGS) entry which is preliminary data.</text>
</comment>
<evidence type="ECO:0008006" key="5">
    <source>
        <dbReference type="Google" id="ProtNLM"/>
    </source>
</evidence>
<dbReference type="EMBL" id="JANPWB010000010">
    <property type="protein sequence ID" value="KAJ1139019.1"/>
    <property type="molecule type" value="Genomic_DNA"/>
</dbReference>
<dbReference type="AlphaFoldDB" id="A0AAV7QF63"/>
<protein>
    <recommendedName>
        <fullName evidence="5">Secreted protein</fullName>
    </recommendedName>
</protein>
<accession>A0AAV7QF63</accession>
<evidence type="ECO:0000313" key="3">
    <source>
        <dbReference type="EMBL" id="KAJ1139019.1"/>
    </source>
</evidence>